<evidence type="ECO:0000256" key="7">
    <source>
        <dbReference type="ARBA" id="ARBA00023053"/>
    </source>
</evidence>
<feature type="transmembrane region" description="Helical" evidence="11">
    <location>
        <begin position="275"/>
        <end position="298"/>
    </location>
</feature>
<keyword evidence="9 11" id="KW-0472">Membrane</keyword>
<dbReference type="PANTHER" id="PTHR30341:SF0">
    <property type="entry name" value="NA(+)_H(+) ANTIPORTER NHAA"/>
    <property type="match status" value="1"/>
</dbReference>
<dbReference type="Gene3D" id="1.20.1530.10">
    <property type="entry name" value="Na+/H+ antiporter like domain"/>
    <property type="match status" value="1"/>
</dbReference>
<evidence type="ECO:0000256" key="8">
    <source>
        <dbReference type="ARBA" id="ARBA00023065"/>
    </source>
</evidence>
<name>A0ABP8VTY8_9MICO</name>
<keyword evidence="10 11" id="KW-0739">Sodium transport</keyword>
<dbReference type="Pfam" id="PF06965">
    <property type="entry name" value="Na_H_antiport_1"/>
    <property type="match status" value="1"/>
</dbReference>
<keyword evidence="13" id="KW-1185">Reference proteome</keyword>
<feature type="transmembrane region" description="Helical" evidence="11">
    <location>
        <begin position="142"/>
        <end position="162"/>
    </location>
</feature>
<feature type="transmembrane region" description="Helical" evidence="11">
    <location>
        <begin position="247"/>
        <end position="263"/>
    </location>
</feature>
<feature type="transmembrane region" description="Helical" evidence="11">
    <location>
        <begin position="74"/>
        <end position="94"/>
    </location>
</feature>
<feature type="transmembrane region" description="Helical" evidence="11">
    <location>
        <begin position="222"/>
        <end position="241"/>
    </location>
</feature>
<keyword evidence="3 11" id="KW-0050">Antiport</keyword>
<comment type="function">
    <text evidence="11">Na(+)/H(+) antiporter that extrudes sodium in exchange for external protons.</text>
</comment>
<evidence type="ECO:0000256" key="9">
    <source>
        <dbReference type="ARBA" id="ARBA00023136"/>
    </source>
</evidence>
<dbReference type="InterPro" id="IPR004670">
    <property type="entry name" value="NhaA"/>
</dbReference>
<evidence type="ECO:0000256" key="3">
    <source>
        <dbReference type="ARBA" id="ARBA00022449"/>
    </source>
</evidence>
<keyword evidence="6 11" id="KW-1133">Transmembrane helix</keyword>
<evidence type="ECO:0000256" key="5">
    <source>
        <dbReference type="ARBA" id="ARBA00022692"/>
    </source>
</evidence>
<dbReference type="InterPro" id="IPR023171">
    <property type="entry name" value="Na/H_antiporter_dom_sf"/>
</dbReference>
<evidence type="ECO:0000256" key="11">
    <source>
        <dbReference type="HAMAP-Rule" id="MF_01844"/>
    </source>
</evidence>
<comment type="similarity">
    <text evidence="11">Belongs to the NhaA Na(+)/H(+) (TC 2.A.33) antiporter family.</text>
</comment>
<keyword evidence="2 11" id="KW-0813">Transport</keyword>
<evidence type="ECO:0000313" key="13">
    <source>
        <dbReference type="Proteomes" id="UP001501295"/>
    </source>
</evidence>
<evidence type="ECO:0000256" key="6">
    <source>
        <dbReference type="ARBA" id="ARBA00022989"/>
    </source>
</evidence>
<reference evidence="13" key="1">
    <citation type="journal article" date="2019" name="Int. J. Syst. Evol. Microbiol.">
        <title>The Global Catalogue of Microorganisms (GCM) 10K type strain sequencing project: providing services to taxonomists for standard genome sequencing and annotation.</title>
        <authorList>
            <consortium name="The Broad Institute Genomics Platform"/>
            <consortium name="The Broad Institute Genome Sequencing Center for Infectious Disease"/>
            <person name="Wu L."/>
            <person name="Ma J."/>
        </authorList>
    </citation>
    <scope>NUCLEOTIDE SEQUENCE [LARGE SCALE GENOMIC DNA]</scope>
    <source>
        <strain evidence="13">JCM 18956</strain>
    </source>
</reference>
<accession>A0ABP8VTY8</accession>
<gene>
    <name evidence="11" type="primary">nhaA</name>
    <name evidence="12" type="ORF">GCM10025780_14040</name>
</gene>
<evidence type="ECO:0000256" key="2">
    <source>
        <dbReference type="ARBA" id="ARBA00022448"/>
    </source>
</evidence>
<keyword evidence="4 11" id="KW-1003">Cell membrane</keyword>
<dbReference type="HAMAP" id="MF_01844">
    <property type="entry name" value="NhaA"/>
    <property type="match status" value="1"/>
</dbReference>
<dbReference type="EMBL" id="BAABLM010000002">
    <property type="protein sequence ID" value="GAA4671441.1"/>
    <property type="molecule type" value="Genomic_DNA"/>
</dbReference>
<evidence type="ECO:0000313" key="12">
    <source>
        <dbReference type="EMBL" id="GAA4671441.1"/>
    </source>
</evidence>
<feature type="transmembrane region" description="Helical" evidence="11">
    <location>
        <begin position="195"/>
        <end position="215"/>
    </location>
</feature>
<keyword evidence="8 11" id="KW-0406">Ion transport</keyword>
<keyword evidence="5 11" id="KW-0812">Transmembrane</keyword>
<keyword evidence="7 11" id="KW-0915">Sodium</keyword>
<feature type="transmembrane region" description="Helical" evidence="11">
    <location>
        <begin position="109"/>
        <end position="130"/>
    </location>
</feature>
<sequence>MTSSPPSFPPSSSASAASSGHRASIFRSERAAAALLLVAAILGLVLANTGIGPALLDLKATHLPIPGIGLDLSIGHWVSDGLLALFFFVVAVDLKHELVRGELDSVKKALVPGIAAVGGVAVPALVYLLLTAGSPYGRGWPIPTATDIAFALGVLAVFGTGLPGRIRVFLLALAVLDDLIAILIIAVFFTHGSNLLFLGLGVVSVAVTFGVGRLLGRPGSSLRRGMLVLLVVLLAVVTWYLVYRSGVHATIAAVAVGLVLPLSPARKAVHALEPFVNGIVLPLFAFAAAAVVLPSVGLGQLSPVFWALVVALPVGKLLGITIAGGVASRVFRDPDPARRSQVLSFGELITVAMLGGIGFTVSLLMNELAFASAHEIVDEGTLAVLLGSGVSLVVAAVLVTVLRRRSRVGGR</sequence>
<evidence type="ECO:0000256" key="1">
    <source>
        <dbReference type="ARBA" id="ARBA00004429"/>
    </source>
</evidence>
<organism evidence="12 13">
    <name type="scientific">Frondihabitans cladoniiphilus</name>
    <dbReference type="NCBI Taxonomy" id="715785"/>
    <lineage>
        <taxon>Bacteria</taxon>
        <taxon>Bacillati</taxon>
        <taxon>Actinomycetota</taxon>
        <taxon>Actinomycetes</taxon>
        <taxon>Micrococcales</taxon>
        <taxon>Microbacteriaceae</taxon>
        <taxon>Frondihabitans</taxon>
    </lineage>
</organism>
<dbReference type="RefSeq" id="WP_345374781.1">
    <property type="nucleotide sequence ID" value="NZ_BAABLM010000002.1"/>
</dbReference>
<dbReference type="NCBIfam" id="TIGR00773">
    <property type="entry name" value="NhaA"/>
    <property type="match status" value="1"/>
</dbReference>
<feature type="transmembrane region" description="Helical" evidence="11">
    <location>
        <begin position="304"/>
        <end position="327"/>
    </location>
</feature>
<dbReference type="Proteomes" id="UP001501295">
    <property type="component" value="Unassembled WGS sequence"/>
</dbReference>
<feature type="transmembrane region" description="Helical" evidence="11">
    <location>
        <begin position="31"/>
        <end position="54"/>
    </location>
</feature>
<comment type="caution">
    <text evidence="12">The sequence shown here is derived from an EMBL/GenBank/DDBJ whole genome shotgun (WGS) entry which is preliminary data.</text>
</comment>
<feature type="transmembrane region" description="Helical" evidence="11">
    <location>
        <begin position="169"/>
        <end position="189"/>
    </location>
</feature>
<protein>
    <recommendedName>
        <fullName evidence="11">Na(+)/H(+) antiporter NhaA</fullName>
    </recommendedName>
    <alternativeName>
        <fullName evidence="11">Sodium/proton antiporter NhaA</fullName>
    </alternativeName>
</protein>
<comment type="subcellular location">
    <subcellularLocation>
        <location evidence="1">Cell inner membrane</location>
        <topology evidence="1">Multi-pass membrane protein</topology>
    </subcellularLocation>
    <subcellularLocation>
        <location evidence="11">Cell membrane</location>
        <topology evidence="11">Multi-pass membrane protein</topology>
    </subcellularLocation>
</comment>
<evidence type="ECO:0000256" key="10">
    <source>
        <dbReference type="ARBA" id="ARBA00023201"/>
    </source>
</evidence>
<evidence type="ECO:0000256" key="4">
    <source>
        <dbReference type="ARBA" id="ARBA00022475"/>
    </source>
</evidence>
<comment type="catalytic activity">
    <reaction evidence="11">
        <text>Na(+)(in) + 2 H(+)(out) = Na(+)(out) + 2 H(+)(in)</text>
        <dbReference type="Rhea" id="RHEA:29251"/>
        <dbReference type="ChEBI" id="CHEBI:15378"/>
        <dbReference type="ChEBI" id="CHEBI:29101"/>
    </reaction>
</comment>
<feature type="transmembrane region" description="Helical" evidence="11">
    <location>
        <begin position="382"/>
        <end position="402"/>
    </location>
</feature>
<dbReference type="PANTHER" id="PTHR30341">
    <property type="entry name" value="SODIUM ION/PROTON ANTIPORTER NHAA-RELATED"/>
    <property type="match status" value="1"/>
</dbReference>
<proteinExistence type="inferred from homology"/>
<feature type="transmembrane region" description="Helical" evidence="11">
    <location>
        <begin position="348"/>
        <end position="370"/>
    </location>
</feature>